<name>A0ABD3KZD3_EUCGL</name>
<protein>
    <submittedName>
        <fullName evidence="2">Uncharacterized protein</fullName>
    </submittedName>
</protein>
<proteinExistence type="predicted"/>
<organism evidence="2 3">
    <name type="scientific">Eucalyptus globulus</name>
    <name type="common">Tasmanian blue gum</name>
    <dbReference type="NCBI Taxonomy" id="34317"/>
    <lineage>
        <taxon>Eukaryota</taxon>
        <taxon>Viridiplantae</taxon>
        <taxon>Streptophyta</taxon>
        <taxon>Embryophyta</taxon>
        <taxon>Tracheophyta</taxon>
        <taxon>Spermatophyta</taxon>
        <taxon>Magnoliopsida</taxon>
        <taxon>eudicotyledons</taxon>
        <taxon>Gunneridae</taxon>
        <taxon>Pentapetalae</taxon>
        <taxon>rosids</taxon>
        <taxon>malvids</taxon>
        <taxon>Myrtales</taxon>
        <taxon>Myrtaceae</taxon>
        <taxon>Myrtoideae</taxon>
        <taxon>Eucalypteae</taxon>
        <taxon>Eucalyptus</taxon>
    </lineage>
</organism>
<dbReference type="Proteomes" id="UP001634007">
    <property type="component" value="Unassembled WGS sequence"/>
</dbReference>
<evidence type="ECO:0000313" key="2">
    <source>
        <dbReference type="EMBL" id="KAL3744717.1"/>
    </source>
</evidence>
<keyword evidence="3" id="KW-1185">Reference proteome</keyword>
<comment type="caution">
    <text evidence="2">The sequence shown here is derived from an EMBL/GenBank/DDBJ whole genome shotgun (WGS) entry which is preliminary data.</text>
</comment>
<accession>A0ABD3KZD3</accession>
<gene>
    <name evidence="2" type="ORF">ACJRO7_013908</name>
</gene>
<evidence type="ECO:0000256" key="1">
    <source>
        <dbReference type="SAM" id="MobiDB-lite"/>
    </source>
</evidence>
<feature type="region of interest" description="Disordered" evidence="1">
    <location>
        <begin position="75"/>
        <end position="97"/>
    </location>
</feature>
<reference evidence="2 3" key="1">
    <citation type="submission" date="2024-11" db="EMBL/GenBank/DDBJ databases">
        <title>Chromosome-level genome assembly of Eucalyptus globulus Labill. provides insights into its genome evolution.</title>
        <authorList>
            <person name="Li X."/>
        </authorList>
    </citation>
    <scope>NUCLEOTIDE SEQUENCE [LARGE SCALE GENOMIC DNA]</scope>
    <source>
        <strain evidence="2">CL2024</strain>
        <tissue evidence="2">Fresh tender leaves</tissue>
    </source>
</reference>
<sequence length="97" mass="10282">MRRSSLLSVWVVGQKACAGIIPSGSERLGVKLRLRLGGLGSSAQHPLPLVAIGGFLAHHLWSSVVEAPEQGQAPILFAGGSSEQRPTGRPMDEMRVE</sequence>
<evidence type="ECO:0000313" key="3">
    <source>
        <dbReference type="Proteomes" id="UP001634007"/>
    </source>
</evidence>
<dbReference type="EMBL" id="JBJKBG010000003">
    <property type="protein sequence ID" value="KAL3744717.1"/>
    <property type="molecule type" value="Genomic_DNA"/>
</dbReference>
<dbReference type="AlphaFoldDB" id="A0ABD3KZD3"/>